<name>A0AAE9HCD8_ALCFA</name>
<dbReference type="FunFam" id="1.10.579.10:FF:000003">
    <property type="entry name" value="Deoxyribodipyrimidine photo-lyase"/>
    <property type="match status" value="1"/>
</dbReference>
<dbReference type="PROSITE" id="PS00691">
    <property type="entry name" value="DNA_PHOTOLYASES_1_2"/>
    <property type="match status" value="1"/>
</dbReference>
<dbReference type="PANTHER" id="PTHR11455:SF9">
    <property type="entry name" value="CRYPTOCHROME CIRCADIAN CLOCK 5 ISOFORM X1"/>
    <property type="match status" value="1"/>
</dbReference>
<reference evidence="11" key="1">
    <citation type="submission" date="2022-04" db="EMBL/GenBank/DDBJ databases">
        <title>Genomic mining of Alcaligenes faecalis D334 producing ectoin and derivatives.</title>
        <authorList>
            <person name="Doan V.T."/>
            <person name="Quach N.T."/>
            <person name="Vu T.-H.-N."/>
            <person name="Phi Q.-T."/>
        </authorList>
    </citation>
    <scope>NUCLEOTIDE SEQUENCE</scope>
    <source>
        <strain evidence="11">D334</strain>
    </source>
</reference>
<evidence type="ECO:0000256" key="2">
    <source>
        <dbReference type="ARBA" id="ARBA00013149"/>
    </source>
</evidence>
<dbReference type="InterPro" id="IPR036155">
    <property type="entry name" value="Crypto/Photolyase_N_sf"/>
</dbReference>
<dbReference type="RefSeq" id="WP_247966499.1">
    <property type="nucleotide sequence ID" value="NZ_CP095873.1"/>
</dbReference>
<dbReference type="InterPro" id="IPR014729">
    <property type="entry name" value="Rossmann-like_a/b/a_fold"/>
</dbReference>
<evidence type="ECO:0000259" key="10">
    <source>
        <dbReference type="PROSITE" id="PS51645"/>
    </source>
</evidence>
<evidence type="ECO:0000313" key="12">
    <source>
        <dbReference type="Proteomes" id="UP000830925"/>
    </source>
</evidence>
<dbReference type="Pfam" id="PF00875">
    <property type="entry name" value="DNA_photolyase"/>
    <property type="match status" value="1"/>
</dbReference>
<keyword evidence="6 9" id="KW-0157">Chromophore</keyword>
<dbReference type="Pfam" id="PF03441">
    <property type="entry name" value="FAD_binding_7"/>
    <property type="match status" value="1"/>
</dbReference>
<evidence type="ECO:0000256" key="4">
    <source>
        <dbReference type="ARBA" id="ARBA00022630"/>
    </source>
</evidence>
<evidence type="ECO:0000313" key="11">
    <source>
        <dbReference type="EMBL" id="UPL22304.1"/>
    </source>
</evidence>
<dbReference type="InterPro" id="IPR036134">
    <property type="entry name" value="Crypto/Photolyase_FAD-like_sf"/>
</dbReference>
<dbReference type="SUPFAM" id="SSF52425">
    <property type="entry name" value="Cryptochrome/photolyase, N-terminal domain"/>
    <property type="match status" value="1"/>
</dbReference>
<organism evidence="11 12">
    <name type="scientific">Alcaligenes faecalis</name>
    <dbReference type="NCBI Taxonomy" id="511"/>
    <lineage>
        <taxon>Bacteria</taxon>
        <taxon>Pseudomonadati</taxon>
        <taxon>Pseudomonadota</taxon>
        <taxon>Betaproteobacteria</taxon>
        <taxon>Burkholderiales</taxon>
        <taxon>Alcaligenaceae</taxon>
        <taxon>Alcaligenes</taxon>
    </lineage>
</organism>
<keyword evidence="5 8" id="KW-0274">FAD</keyword>
<dbReference type="GO" id="GO:0003677">
    <property type="term" value="F:DNA binding"/>
    <property type="evidence" value="ECO:0007669"/>
    <property type="project" value="TreeGrafter"/>
</dbReference>
<comment type="cofactor">
    <cofactor evidence="1">
        <name>(6R)-5,10-methylene-5,6,7,8-tetrahydrofolate</name>
        <dbReference type="ChEBI" id="CHEBI:15636"/>
    </cofactor>
</comment>
<evidence type="ECO:0000256" key="1">
    <source>
        <dbReference type="ARBA" id="ARBA00001932"/>
    </source>
</evidence>
<evidence type="ECO:0000256" key="6">
    <source>
        <dbReference type="ARBA" id="ARBA00022991"/>
    </source>
</evidence>
<evidence type="ECO:0000256" key="7">
    <source>
        <dbReference type="ARBA" id="ARBA00033999"/>
    </source>
</evidence>
<accession>A0AAE9HCD8</accession>
<feature type="binding site" evidence="8">
    <location>
        <position position="232"/>
    </location>
    <ligand>
        <name>FAD</name>
        <dbReference type="ChEBI" id="CHEBI:57692"/>
    </ligand>
</feature>
<proteinExistence type="inferred from homology"/>
<comment type="catalytic activity">
    <reaction evidence="7">
        <text>cyclobutadipyrimidine (in DNA) = 2 pyrimidine residues (in DNA).</text>
        <dbReference type="EC" id="4.1.99.3"/>
    </reaction>
</comment>
<dbReference type="Gene3D" id="3.40.50.620">
    <property type="entry name" value="HUPs"/>
    <property type="match status" value="1"/>
</dbReference>
<dbReference type="GO" id="GO:0071949">
    <property type="term" value="F:FAD binding"/>
    <property type="evidence" value="ECO:0007669"/>
    <property type="project" value="TreeGrafter"/>
</dbReference>
<dbReference type="Proteomes" id="UP000830925">
    <property type="component" value="Chromosome"/>
</dbReference>
<feature type="binding site" evidence="8">
    <location>
        <begin position="279"/>
        <end position="286"/>
    </location>
    <ligand>
        <name>FAD</name>
        <dbReference type="ChEBI" id="CHEBI:57692"/>
    </ligand>
</feature>
<dbReference type="PRINTS" id="PR00147">
    <property type="entry name" value="DNAPHOTLYASE"/>
</dbReference>
<dbReference type="PROSITE" id="PS51645">
    <property type="entry name" value="PHR_CRY_ALPHA_BETA"/>
    <property type="match status" value="1"/>
</dbReference>
<dbReference type="PROSITE" id="PS00394">
    <property type="entry name" value="DNA_PHOTOLYASES_1_1"/>
    <property type="match status" value="1"/>
</dbReference>
<dbReference type="GO" id="GO:0009416">
    <property type="term" value="P:response to light stimulus"/>
    <property type="evidence" value="ECO:0007669"/>
    <property type="project" value="TreeGrafter"/>
</dbReference>
<comment type="cofactor">
    <cofactor evidence="8">
        <name>FAD</name>
        <dbReference type="ChEBI" id="CHEBI:57692"/>
    </cofactor>
    <text evidence="8">Binds 1 FAD per subunit.</text>
</comment>
<protein>
    <recommendedName>
        <fullName evidence="3">Deoxyribodipyrimidine photo-lyase</fullName>
        <ecNumber evidence="2">4.1.99.3</ecNumber>
    </recommendedName>
</protein>
<dbReference type="InterPro" id="IPR005101">
    <property type="entry name" value="Cryptochr/Photolyase_FAD-bd"/>
</dbReference>
<dbReference type="InterPro" id="IPR002081">
    <property type="entry name" value="Cryptochrome/DNA_photolyase_1"/>
</dbReference>
<evidence type="ECO:0000256" key="9">
    <source>
        <dbReference type="RuleBase" id="RU004182"/>
    </source>
</evidence>
<keyword evidence="4 8" id="KW-0285">Flavoprotein</keyword>
<evidence type="ECO:0000256" key="8">
    <source>
        <dbReference type="PIRSR" id="PIRSR602081-1"/>
    </source>
</evidence>
<dbReference type="EMBL" id="CP095873">
    <property type="protein sequence ID" value="UPL22304.1"/>
    <property type="molecule type" value="Genomic_DNA"/>
</dbReference>
<feature type="binding site" evidence="8">
    <location>
        <position position="276"/>
    </location>
    <ligand>
        <name>FAD</name>
        <dbReference type="ChEBI" id="CHEBI:57692"/>
    </ligand>
</feature>
<dbReference type="AlphaFoldDB" id="A0AAE9HCD8"/>
<dbReference type="Gene3D" id="1.25.40.80">
    <property type="match status" value="1"/>
</dbReference>
<dbReference type="GO" id="GO:0000719">
    <property type="term" value="P:photoreactive repair"/>
    <property type="evidence" value="ECO:0007669"/>
    <property type="project" value="UniProtKB-ARBA"/>
</dbReference>
<sequence length="481" mass="55292">MSISFSTPPAQPPRALCWLRRDLRLHDHAALHHALKSGLPVACVFVFDSTILQSLPANDVRLAFIYDSLLQVQEQLRQNGSDLITVYGDPVQTIPELAISLNAKTVYTNEDYEPAAITRDRAVNHALSSQGMELQLFKDQVIFAQDEILTQQKQPYTVFTPYKRNWLARIQSEHVQAYDCSQGQWAALPEQALPGLEQLGFQDESRAKLLNPAGWQGARTLLEEFEPRIHAYQERRDFPAKRGVSYLAPHLRFGTLSIRQAVSLAWPSDSEGAATWLSELIWREFYQQFLWHHPETASESFKPAYKDLPFPNREDWFQAWKEGQTGYPIVDAAMRQLNQSGYMHNRLRMISASFLVKDLLIDWRWGEKYFAQKLLDYDMASNVGGWQWAASTGCDAQPYFRIFNPITQSRKFDPEGQFIRRYVPELASLDKQAVHAPWQAKQLPIEFRLGQDYPAPIVDHDTQRHLALALFKQAGEQEQTD</sequence>
<feature type="binding site" evidence="8">
    <location>
        <begin position="376"/>
        <end position="378"/>
    </location>
    <ligand>
        <name>FAD</name>
        <dbReference type="ChEBI" id="CHEBI:57692"/>
    </ligand>
</feature>
<comment type="similarity">
    <text evidence="9">Belongs to the DNA photolyase family.</text>
</comment>
<dbReference type="PANTHER" id="PTHR11455">
    <property type="entry name" value="CRYPTOCHROME"/>
    <property type="match status" value="1"/>
</dbReference>
<dbReference type="GO" id="GO:0003904">
    <property type="term" value="F:deoxyribodipyrimidine photo-lyase activity"/>
    <property type="evidence" value="ECO:0007669"/>
    <property type="project" value="UniProtKB-EC"/>
</dbReference>
<feature type="domain" description="Photolyase/cryptochrome alpha/beta" evidence="10">
    <location>
        <begin position="13"/>
        <end position="142"/>
    </location>
</feature>
<dbReference type="EC" id="4.1.99.3" evidence="2"/>
<dbReference type="InterPro" id="IPR006050">
    <property type="entry name" value="DNA_photolyase_N"/>
</dbReference>
<evidence type="ECO:0000256" key="5">
    <source>
        <dbReference type="ARBA" id="ARBA00022827"/>
    </source>
</evidence>
<dbReference type="Gene3D" id="1.10.579.10">
    <property type="entry name" value="DNA Cyclobutane Dipyrimidine Photolyase, subunit A, domain 3"/>
    <property type="match status" value="1"/>
</dbReference>
<evidence type="ECO:0000256" key="3">
    <source>
        <dbReference type="ARBA" id="ARBA00014046"/>
    </source>
</evidence>
<gene>
    <name evidence="11" type="ORF">MXF72_04280</name>
</gene>
<dbReference type="InterPro" id="IPR018394">
    <property type="entry name" value="DNA_photolyase_1_CS_C"/>
</dbReference>
<dbReference type="SUPFAM" id="SSF48173">
    <property type="entry name" value="Cryptochrome/photolyase FAD-binding domain"/>
    <property type="match status" value="1"/>
</dbReference>